<dbReference type="PANTHER" id="PTHR30036:SF7">
    <property type="entry name" value="ABC TRANSPORTER PERIPLASMIC-BINDING PROTEIN YPHF"/>
    <property type="match status" value="1"/>
</dbReference>
<evidence type="ECO:0000256" key="4">
    <source>
        <dbReference type="SAM" id="SignalP"/>
    </source>
</evidence>
<evidence type="ECO:0000256" key="3">
    <source>
        <dbReference type="SAM" id="MobiDB-lite"/>
    </source>
</evidence>
<organism evidence="6 7">
    <name type="scientific">Epidermidibacterium keratini</name>
    <dbReference type="NCBI Taxonomy" id="1891644"/>
    <lineage>
        <taxon>Bacteria</taxon>
        <taxon>Bacillati</taxon>
        <taxon>Actinomycetota</taxon>
        <taxon>Actinomycetes</taxon>
        <taxon>Sporichthyales</taxon>
        <taxon>Sporichthyaceae</taxon>
        <taxon>Epidermidibacterium</taxon>
    </lineage>
</organism>
<keyword evidence="4" id="KW-0732">Signal</keyword>
<feature type="region of interest" description="Disordered" evidence="3">
    <location>
        <begin position="22"/>
        <end position="48"/>
    </location>
</feature>
<comment type="subcellular location">
    <subcellularLocation>
        <location evidence="1">Cell envelope</location>
    </subcellularLocation>
</comment>
<dbReference type="InterPro" id="IPR050555">
    <property type="entry name" value="Bact_Solute-Bind_Prot2"/>
</dbReference>
<dbReference type="PROSITE" id="PS51257">
    <property type="entry name" value="PROKAR_LIPOPROTEIN"/>
    <property type="match status" value="1"/>
</dbReference>
<dbReference type="Gene3D" id="3.40.50.2300">
    <property type="match status" value="2"/>
</dbReference>
<keyword evidence="7" id="KW-1185">Reference proteome</keyword>
<name>A0A7L4YMD3_9ACTN</name>
<accession>A0A7L4YMD3</accession>
<dbReference type="EMBL" id="CP047156">
    <property type="protein sequence ID" value="QHC00300.1"/>
    <property type="molecule type" value="Genomic_DNA"/>
</dbReference>
<dbReference type="KEGG" id="eke:EK0264_08420"/>
<comment type="similarity">
    <text evidence="2">Belongs to the bacterial solute-binding protein 2 family.</text>
</comment>
<dbReference type="InterPro" id="IPR028082">
    <property type="entry name" value="Peripla_BP_I"/>
</dbReference>
<dbReference type="RefSeq" id="WP_159544645.1">
    <property type="nucleotide sequence ID" value="NZ_CP047156.1"/>
</dbReference>
<evidence type="ECO:0000313" key="7">
    <source>
        <dbReference type="Proteomes" id="UP000463857"/>
    </source>
</evidence>
<dbReference type="PANTHER" id="PTHR30036">
    <property type="entry name" value="D-XYLOSE-BINDING PERIPLASMIC PROTEIN"/>
    <property type="match status" value="1"/>
</dbReference>
<protein>
    <submittedName>
        <fullName evidence="6">Substrate-binding domain-containing protein</fullName>
    </submittedName>
</protein>
<dbReference type="InterPro" id="IPR025997">
    <property type="entry name" value="SBP_2_dom"/>
</dbReference>
<reference evidence="6 7" key="1">
    <citation type="journal article" date="2018" name="Int. J. Syst. Evol. Microbiol.">
        <title>Epidermidibacterium keratini gen. nov., sp. nov., a member of the family Sporichthyaceae, isolated from keratin epidermis.</title>
        <authorList>
            <person name="Lee D.G."/>
            <person name="Trujillo M.E."/>
            <person name="Kang S."/>
            <person name="Nam J.J."/>
            <person name="Kim Y.J."/>
        </authorList>
    </citation>
    <scope>NUCLEOTIDE SEQUENCE [LARGE SCALE GENOMIC DNA]</scope>
    <source>
        <strain evidence="6 7">EPI-7</strain>
    </source>
</reference>
<dbReference type="InParanoid" id="A0A7L4YMD3"/>
<dbReference type="AlphaFoldDB" id="A0A7L4YMD3"/>
<feature type="chain" id="PRO_5029526418" evidence="4">
    <location>
        <begin position="25"/>
        <end position="366"/>
    </location>
</feature>
<dbReference type="OrthoDB" id="9813037at2"/>
<evidence type="ECO:0000256" key="1">
    <source>
        <dbReference type="ARBA" id="ARBA00004196"/>
    </source>
</evidence>
<sequence>MSFKRVTIAAIAAMSLVLTGCSQGESDSGGGSGSSPAAEAENDFTLPDAAPDGFKDGLRVAMVRQSGIGDYFEQWGNGATAQMEAAGVTVENYDARGDNAKQVQMLTDAINSEPDALIVGWGLADSVNPKIDEAIEKGIPVVVYDAAVTNSDALYLSQDDEAIATLILDELKTQNPDGGKIGYVNVSGIAPLDSRDKVYQQFLKDNPTFSEAAKFGKYTESVANDTAAEAVATFQANPDINIVFAAYDELAKGALIGLRQVGMADKVKMYGVDISTADIQLMTEPGSPWVATAATDPANVGKIVARAAIAAASGVDLPSKMTIPAALITQQMLLDNGVTNMDQLRAALPDLATPEYLGASWIPTSA</sequence>
<evidence type="ECO:0000313" key="6">
    <source>
        <dbReference type="EMBL" id="QHC00300.1"/>
    </source>
</evidence>
<dbReference type="GO" id="GO:0030288">
    <property type="term" value="C:outer membrane-bounded periplasmic space"/>
    <property type="evidence" value="ECO:0007669"/>
    <property type="project" value="TreeGrafter"/>
</dbReference>
<dbReference type="Pfam" id="PF13407">
    <property type="entry name" value="Peripla_BP_4"/>
    <property type="match status" value="1"/>
</dbReference>
<evidence type="ECO:0000256" key="2">
    <source>
        <dbReference type="ARBA" id="ARBA00007639"/>
    </source>
</evidence>
<gene>
    <name evidence="6" type="ORF">EK0264_08420</name>
</gene>
<feature type="signal peptide" evidence="4">
    <location>
        <begin position="1"/>
        <end position="24"/>
    </location>
</feature>
<dbReference type="GO" id="GO:0030246">
    <property type="term" value="F:carbohydrate binding"/>
    <property type="evidence" value="ECO:0007669"/>
    <property type="project" value="TreeGrafter"/>
</dbReference>
<dbReference type="Proteomes" id="UP000463857">
    <property type="component" value="Chromosome"/>
</dbReference>
<proteinExistence type="inferred from homology"/>
<dbReference type="SUPFAM" id="SSF53822">
    <property type="entry name" value="Periplasmic binding protein-like I"/>
    <property type="match status" value="1"/>
</dbReference>
<evidence type="ECO:0000259" key="5">
    <source>
        <dbReference type="Pfam" id="PF13407"/>
    </source>
</evidence>
<feature type="domain" description="Periplasmic binding protein" evidence="5">
    <location>
        <begin position="65"/>
        <end position="314"/>
    </location>
</feature>